<dbReference type="GO" id="GO:0004066">
    <property type="term" value="F:asparagine synthase (glutamine-hydrolyzing) activity"/>
    <property type="evidence" value="ECO:0007669"/>
    <property type="project" value="UniProtKB-EC"/>
</dbReference>
<evidence type="ECO:0000259" key="8">
    <source>
        <dbReference type="PROSITE" id="PS51278"/>
    </source>
</evidence>
<comment type="catalytic activity">
    <reaction evidence="7">
        <text>L-aspartate + L-glutamine + ATP + H2O = L-asparagine + L-glutamate + AMP + diphosphate + H(+)</text>
        <dbReference type="Rhea" id="RHEA:12228"/>
        <dbReference type="ChEBI" id="CHEBI:15377"/>
        <dbReference type="ChEBI" id="CHEBI:15378"/>
        <dbReference type="ChEBI" id="CHEBI:29985"/>
        <dbReference type="ChEBI" id="CHEBI:29991"/>
        <dbReference type="ChEBI" id="CHEBI:30616"/>
        <dbReference type="ChEBI" id="CHEBI:33019"/>
        <dbReference type="ChEBI" id="CHEBI:58048"/>
        <dbReference type="ChEBI" id="CHEBI:58359"/>
        <dbReference type="ChEBI" id="CHEBI:456215"/>
        <dbReference type="EC" id="6.3.5.4"/>
    </reaction>
</comment>
<dbReference type="PANTHER" id="PTHR43284:SF1">
    <property type="entry name" value="ASPARAGINE SYNTHETASE"/>
    <property type="match status" value="1"/>
</dbReference>
<protein>
    <recommendedName>
        <fullName evidence="3">asparagine synthase (glutamine-hydrolyzing)</fullName>
        <ecNumber evidence="3">6.3.5.4</ecNumber>
    </recommendedName>
</protein>
<dbReference type="RefSeq" id="WP_138771667.1">
    <property type="nucleotide sequence ID" value="NZ_JBHSSX010000011.1"/>
</dbReference>
<dbReference type="SUPFAM" id="SSF52402">
    <property type="entry name" value="Adenine nucleotide alpha hydrolases-like"/>
    <property type="match status" value="1"/>
</dbReference>
<evidence type="ECO:0000256" key="7">
    <source>
        <dbReference type="ARBA" id="ARBA00048741"/>
    </source>
</evidence>
<comment type="caution">
    <text evidence="9">The sequence shown here is derived from an EMBL/GenBank/DDBJ whole genome shotgun (WGS) entry which is preliminary data.</text>
</comment>
<dbReference type="InterPro" id="IPR006426">
    <property type="entry name" value="Asn_synth_AEB"/>
</dbReference>
<dbReference type="EC" id="6.3.5.4" evidence="3"/>
<dbReference type="InterPro" id="IPR051786">
    <property type="entry name" value="ASN_synthetase/amidase"/>
</dbReference>
<evidence type="ECO:0000256" key="6">
    <source>
        <dbReference type="ARBA" id="ARBA00022962"/>
    </source>
</evidence>
<organism evidence="9 10">
    <name type="scientific">Alloalcanivorax gelatiniphagus</name>
    <dbReference type="NCBI Taxonomy" id="1194167"/>
    <lineage>
        <taxon>Bacteria</taxon>
        <taxon>Pseudomonadati</taxon>
        <taxon>Pseudomonadota</taxon>
        <taxon>Gammaproteobacteria</taxon>
        <taxon>Oceanospirillales</taxon>
        <taxon>Alcanivoracaceae</taxon>
        <taxon>Alloalcanivorax</taxon>
    </lineage>
</organism>
<dbReference type="CDD" id="cd01991">
    <property type="entry name" value="Asn_synthase_B_C"/>
    <property type="match status" value="1"/>
</dbReference>
<dbReference type="SUPFAM" id="SSF56235">
    <property type="entry name" value="N-terminal nucleophile aminohydrolases (Ntn hydrolases)"/>
    <property type="match status" value="1"/>
</dbReference>
<keyword evidence="6" id="KW-0315">Glutamine amidotransferase</keyword>
<dbReference type="InterPro" id="IPR029055">
    <property type="entry name" value="Ntn_hydrolases_N"/>
</dbReference>
<dbReference type="Proteomes" id="UP000739180">
    <property type="component" value="Unassembled WGS sequence"/>
</dbReference>
<dbReference type="Gene3D" id="3.40.50.620">
    <property type="entry name" value="HUPs"/>
    <property type="match status" value="1"/>
</dbReference>
<gene>
    <name evidence="9" type="primary">asnB</name>
    <name evidence="9" type="ORF">FGS76_05710</name>
</gene>
<name>A0ABY2XPK4_9GAMM</name>
<keyword evidence="9" id="KW-0436">Ligase</keyword>
<comment type="pathway">
    <text evidence="1">Amino-acid biosynthesis; L-asparagine biosynthesis; L-asparagine from L-aspartate (L-Gln route): step 1/1.</text>
</comment>
<keyword evidence="4" id="KW-0547">Nucleotide-binding</keyword>
<keyword evidence="5" id="KW-0067">ATP-binding</keyword>
<feature type="domain" description="Glutamine amidotransferase type-2" evidence="8">
    <location>
        <begin position="2"/>
        <end position="222"/>
    </location>
</feature>
<dbReference type="Gene3D" id="3.60.20.10">
    <property type="entry name" value="Glutamine Phosphoribosylpyrophosphate, subunit 1, domain 1"/>
    <property type="match status" value="1"/>
</dbReference>
<keyword evidence="10" id="KW-1185">Reference proteome</keyword>
<dbReference type="Pfam" id="PF13537">
    <property type="entry name" value="GATase_7"/>
    <property type="match status" value="1"/>
</dbReference>
<dbReference type="PROSITE" id="PS51278">
    <property type="entry name" value="GATASE_TYPE_2"/>
    <property type="match status" value="1"/>
</dbReference>
<dbReference type="Pfam" id="PF00733">
    <property type="entry name" value="Asn_synthase"/>
    <property type="match status" value="1"/>
</dbReference>
<comment type="similarity">
    <text evidence="2">Belongs to the asparagine synthetase family.</text>
</comment>
<proteinExistence type="inferred from homology"/>
<evidence type="ECO:0000256" key="3">
    <source>
        <dbReference type="ARBA" id="ARBA00012737"/>
    </source>
</evidence>
<dbReference type="CDD" id="cd00712">
    <property type="entry name" value="AsnB"/>
    <property type="match status" value="1"/>
</dbReference>
<dbReference type="InterPro" id="IPR001962">
    <property type="entry name" value="Asn_synthase"/>
</dbReference>
<evidence type="ECO:0000313" key="10">
    <source>
        <dbReference type="Proteomes" id="UP000739180"/>
    </source>
</evidence>
<evidence type="ECO:0000256" key="5">
    <source>
        <dbReference type="ARBA" id="ARBA00022840"/>
    </source>
</evidence>
<sequence length="660" mass="73277">MCGVAGYFYSDYQSGQKSVSEIVHVMSDMIASRGPDSRGVWQDCRVGLSLGHRRLSILDISEAGHQPMISPCGRYALVFNGEIYNHRQLRAQVEGRAGAPVYWRGHSDTETLLLSFAVQGIEATLQAASGMFALALWDRQQQSLALARDRFGEKPLYYGWLNGNFAFASELKALRAVPGWEPVLDESVVERYLRYGCVGGRNSIYRDVFKLPPGSLLTLSRSQLASGIRPFPVQWWSTKKEAADNLSHEGRRSLSSHDMEMVLQGAVGRMMEADVPLGAFLSGGIDSSLIVALMQAQVSRPVRTFTVGFDDPRYDESEHAAAVAAHLGTEHTTLRATAQMALDIVPSLPQLYDEPFADSSQLPTCLVASLTREYVTVVLSGDGGDELFGGYNRHVWGPRVWARISRLPHPVRAVLAALLRAVPSAGYDGVMGLVSQVLPSRFQVRTFGEKLYKLAELFGCDSPEAFYADLSSMNCNPGLFLDKDSTGKVPSATAFSAMEGFSQAEWMMLMDTLTYMVDDVLVKVDRASMASSLEVRAPFLDPIVFRAAWSLPLSQRVDQGQGKRVLRDILYRHVPRGLIERPKMGFAVPLDVWLRGPLRDWAESLLSPASLSSLPMLNARAIRHCWQQHLKGKGHYAQQLWVVLQLLAWQQYWKPEVRSC</sequence>
<dbReference type="InterPro" id="IPR017932">
    <property type="entry name" value="GATase_2_dom"/>
</dbReference>
<dbReference type="NCBIfam" id="TIGR01536">
    <property type="entry name" value="asn_synth_AEB"/>
    <property type="match status" value="1"/>
</dbReference>
<evidence type="ECO:0000256" key="1">
    <source>
        <dbReference type="ARBA" id="ARBA00005187"/>
    </source>
</evidence>
<dbReference type="PANTHER" id="PTHR43284">
    <property type="entry name" value="ASPARAGINE SYNTHETASE (GLUTAMINE-HYDROLYZING)"/>
    <property type="match status" value="1"/>
</dbReference>
<evidence type="ECO:0000313" key="9">
    <source>
        <dbReference type="EMBL" id="TMW13626.1"/>
    </source>
</evidence>
<accession>A0ABY2XPK4</accession>
<evidence type="ECO:0000256" key="4">
    <source>
        <dbReference type="ARBA" id="ARBA00022741"/>
    </source>
</evidence>
<reference evidence="9 10" key="1">
    <citation type="submission" date="2019-05" db="EMBL/GenBank/DDBJ databases">
        <title>Genome of Alcanivorax gelatiniphagus, an oil degrading marine bacteria.</title>
        <authorList>
            <person name="Kwon K.K."/>
        </authorList>
    </citation>
    <scope>NUCLEOTIDE SEQUENCE [LARGE SCALE GENOMIC DNA]</scope>
    <source>
        <strain evidence="9 10">MEBiC 08158</strain>
    </source>
</reference>
<dbReference type="EMBL" id="VCQT01000022">
    <property type="protein sequence ID" value="TMW13626.1"/>
    <property type="molecule type" value="Genomic_DNA"/>
</dbReference>
<evidence type="ECO:0000256" key="2">
    <source>
        <dbReference type="ARBA" id="ARBA00005752"/>
    </source>
</evidence>
<dbReference type="InterPro" id="IPR033738">
    <property type="entry name" value="AsnB_N"/>
</dbReference>
<dbReference type="PIRSF" id="PIRSF001589">
    <property type="entry name" value="Asn_synthetase_glu-h"/>
    <property type="match status" value="1"/>
</dbReference>
<dbReference type="InterPro" id="IPR014729">
    <property type="entry name" value="Rossmann-like_a/b/a_fold"/>
</dbReference>